<dbReference type="PANTHER" id="PTHR19288">
    <property type="entry name" value="4-NITROPHENYLPHOSPHATASE-RELATED"/>
    <property type="match status" value="1"/>
</dbReference>
<dbReference type="RefSeq" id="WP_153545950.1">
    <property type="nucleotide sequence ID" value="NZ_WIXK01000002.1"/>
</dbReference>
<dbReference type="InterPro" id="IPR036412">
    <property type="entry name" value="HAD-like_sf"/>
</dbReference>
<dbReference type="Proteomes" id="UP000436694">
    <property type="component" value="Unassembled WGS sequence"/>
</dbReference>
<dbReference type="SUPFAM" id="SSF56784">
    <property type="entry name" value="HAD-like"/>
    <property type="match status" value="1"/>
</dbReference>
<organism evidence="1 2">
    <name type="scientific">Tritonibacter aquimaris</name>
    <dbReference type="NCBI Taxonomy" id="2663379"/>
    <lineage>
        <taxon>Bacteria</taxon>
        <taxon>Pseudomonadati</taxon>
        <taxon>Pseudomonadota</taxon>
        <taxon>Alphaproteobacteria</taxon>
        <taxon>Rhodobacterales</taxon>
        <taxon>Paracoccaceae</taxon>
        <taxon>Tritonibacter</taxon>
    </lineage>
</organism>
<dbReference type="InterPro" id="IPR023214">
    <property type="entry name" value="HAD_sf"/>
</dbReference>
<evidence type="ECO:0000313" key="1">
    <source>
        <dbReference type="EMBL" id="MQY42114.1"/>
    </source>
</evidence>
<dbReference type="GO" id="GO:0016791">
    <property type="term" value="F:phosphatase activity"/>
    <property type="evidence" value="ECO:0007669"/>
    <property type="project" value="TreeGrafter"/>
</dbReference>
<accession>A0A844AUM7</accession>
<reference evidence="1 2" key="1">
    <citation type="submission" date="2019-10" db="EMBL/GenBank/DDBJ databases">
        <title>Epibacterium sp. nov., isolated from seawater.</title>
        <authorList>
            <person name="Zhang X."/>
            <person name="Li N."/>
        </authorList>
    </citation>
    <scope>NUCLEOTIDE SEQUENCE [LARGE SCALE GENOMIC DNA]</scope>
    <source>
        <strain evidence="1 2">SM1969</strain>
    </source>
</reference>
<dbReference type="NCBIfam" id="TIGR01460">
    <property type="entry name" value="HAD-SF-IIA"/>
    <property type="match status" value="1"/>
</dbReference>
<protein>
    <submittedName>
        <fullName evidence="1">HAD-IIA family hydrolase</fullName>
    </submittedName>
</protein>
<dbReference type="GO" id="GO:0005737">
    <property type="term" value="C:cytoplasm"/>
    <property type="evidence" value="ECO:0007669"/>
    <property type="project" value="TreeGrafter"/>
</dbReference>
<sequence length="305" mass="32354">MCTPLPSSLSPSQAFDRYEAIRHRLPKAAAPGAATSVADLGAVSAEYDAFVFDAYGVLNVGERPVAGARDRVDALRAQGKHVLVLTNAASFNRAETLEKFQKLGFDFSADEIISSRAVCEQHLGAVNGVARWGVAAPAGFDPSDLPVEAETLGDDAAIYADVDGFLLLSSAEWTAARQTLLVQSLRSAPRPLVVANPDLVAPRETGLTLEPGFYAHAVADTLGLDPQFHGKPFPSVYDEVERRLAGIPPARIAMIGDTLHTDVLGAQARGWGSVLICDHGLFAGLDVRPFITQSGISPDWIAPSI</sequence>
<evidence type="ECO:0000313" key="2">
    <source>
        <dbReference type="Proteomes" id="UP000436694"/>
    </source>
</evidence>
<dbReference type="InterPro" id="IPR006357">
    <property type="entry name" value="HAD-SF_hydro_IIA"/>
</dbReference>
<dbReference type="PANTHER" id="PTHR19288:SF46">
    <property type="entry name" value="HALOACID DEHALOGENASE-LIKE HYDROLASE DOMAIN-CONTAINING PROTEIN 2"/>
    <property type="match status" value="1"/>
</dbReference>
<gene>
    <name evidence="1" type="ORF">GG681_05640</name>
</gene>
<comment type="caution">
    <text evidence="1">The sequence shown here is derived from an EMBL/GenBank/DDBJ whole genome shotgun (WGS) entry which is preliminary data.</text>
</comment>
<name>A0A844AUM7_9RHOB</name>
<keyword evidence="1" id="KW-0378">Hydrolase</keyword>
<dbReference type="Pfam" id="PF13344">
    <property type="entry name" value="Hydrolase_6"/>
    <property type="match status" value="1"/>
</dbReference>
<proteinExistence type="predicted"/>
<dbReference type="AlphaFoldDB" id="A0A844AUM7"/>
<dbReference type="EMBL" id="WIXK01000002">
    <property type="protein sequence ID" value="MQY42114.1"/>
    <property type="molecule type" value="Genomic_DNA"/>
</dbReference>
<keyword evidence="2" id="KW-1185">Reference proteome</keyword>
<dbReference type="Gene3D" id="3.40.50.1000">
    <property type="entry name" value="HAD superfamily/HAD-like"/>
    <property type="match status" value="2"/>
</dbReference>
<dbReference type="Pfam" id="PF13242">
    <property type="entry name" value="Hydrolase_like"/>
    <property type="match status" value="1"/>
</dbReference>